<reference evidence="1 2" key="1">
    <citation type="submission" date="2015-06" db="EMBL/GenBank/DDBJ databases">
        <title>Genome sequence of Pseudoalteromonas carrageenovora.</title>
        <authorList>
            <person name="Xie B.-B."/>
            <person name="Rong J.-C."/>
            <person name="Qin Q.-L."/>
            <person name="Zhang Y.-Z."/>
        </authorList>
    </citation>
    <scope>NUCLEOTIDE SEQUENCE [LARGE SCALE GENOMIC DNA]</scope>
    <source>
        <strain evidence="1 2">IAM 12662</strain>
    </source>
</reference>
<gene>
    <name evidence="1" type="ORF">PCARR_a2396</name>
</gene>
<protein>
    <submittedName>
        <fullName evidence="1">Uncharacterized protein</fullName>
    </submittedName>
</protein>
<name>A0ABR9EU14_PSEVC</name>
<organism evidence="1 2">
    <name type="scientific">Pseudoalteromonas carrageenovora IAM 12662</name>
    <dbReference type="NCBI Taxonomy" id="1314868"/>
    <lineage>
        <taxon>Bacteria</taxon>
        <taxon>Pseudomonadati</taxon>
        <taxon>Pseudomonadota</taxon>
        <taxon>Gammaproteobacteria</taxon>
        <taxon>Alteromonadales</taxon>
        <taxon>Pseudoalteromonadaceae</taxon>
        <taxon>Pseudoalteromonas</taxon>
    </lineage>
</organism>
<dbReference type="EMBL" id="AQGW01000023">
    <property type="protein sequence ID" value="MBE0384055.1"/>
    <property type="molecule type" value="Genomic_DNA"/>
</dbReference>
<proteinExistence type="predicted"/>
<comment type="caution">
    <text evidence="1">The sequence shown here is derived from an EMBL/GenBank/DDBJ whole genome shotgun (WGS) entry which is preliminary data.</text>
</comment>
<evidence type="ECO:0000313" key="1">
    <source>
        <dbReference type="EMBL" id="MBE0384055.1"/>
    </source>
</evidence>
<keyword evidence="2" id="KW-1185">Reference proteome</keyword>
<accession>A0ABR9EU14</accession>
<sequence length="45" mass="5202">MLNHFAGLNVSLSALKHSSFTIAWMQKVEQCRSNCREQLNNEFFA</sequence>
<evidence type="ECO:0000313" key="2">
    <source>
        <dbReference type="Proteomes" id="UP000615003"/>
    </source>
</evidence>
<dbReference type="Proteomes" id="UP000615003">
    <property type="component" value="Unassembled WGS sequence"/>
</dbReference>